<dbReference type="Proteomes" id="UP000030758">
    <property type="component" value="Unassembled WGS sequence"/>
</dbReference>
<evidence type="ECO:0000313" key="1">
    <source>
        <dbReference type="EMBL" id="KFD59294.1"/>
    </source>
</evidence>
<proteinExistence type="predicted"/>
<dbReference type="AlphaFoldDB" id="A0A085MPZ8"/>
<protein>
    <submittedName>
        <fullName evidence="1">Uncharacterized protein</fullName>
    </submittedName>
</protein>
<gene>
    <name evidence="1" type="ORF">M514_28527</name>
</gene>
<reference evidence="1" key="1">
    <citation type="journal article" date="2014" name="Nat. Genet.">
        <title>Genome and transcriptome of the porcine whipworm Trichuris suis.</title>
        <authorList>
            <person name="Jex A.R."/>
            <person name="Nejsum P."/>
            <person name="Schwarz E.M."/>
            <person name="Hu L."/>
            <person name="Young N.D."/>
            <person name="Hall R.S."/>
            <person name="Korhonen P.K."/>
            <person name="Liao S."/>
            <person name="Thamsborg S."/>
            <person name="Xia J."/>
            <person name="Xu P."/>
            <person name="Wang S."/>
            <person name="Scheerlinck J.P."/>
            <person name="Hofmann A."/>
            <person name="Sternberg P.W."/>
            <person name="Wang J."/>
            <person name="Gasser R.B."/>
        </authorList>
    </citation>
    <scope>NUCLEOTIDE SEQUENCE [LARGE SCALE GENOMIC DNA]</scope>
    <source>
        <strain evidence="1">DCEP-RM93F</strain>
    </source>
</reference>
<name>A0A085MPZ8_9BILA</name>
<sequence>RSDETTEVFIENTDQRIDLPWFWVKESEADDDPTEQEESKPSTFCNMSEIYTMLQKGKQYYTGYLKNKHNTDNAWLQGLIIHVEDDTGGCFSQYPLHADAQSQQYRWQVLPNSTTPKDFALSFGIRSQVGVSW</sequence>
<dbReference type="Gene3D" id="3.90.79.10">
    <property type="entry name" value="Nucleoside Triphosphate Pyrophosphohydrolase"/>
    <property type="match status" value="1"/>
</dbReference>
<organism evidence="1">
    <name type="scientific">Trichuris suis</name>
    <name type="common">pig whipworm</name>
    <dbReference type="NCBI Taxonomy" id="68888"/>
    <lineage>
        <taxon>Eukaryota</taxon>
        <taxon>Metazoa</taxon>
        <taxon>Ecdysozoa</taxon>
        <taxon>Nematoda</taxon>
        <taxon>Enoplea</taxon>
        <taxon>Dorylaimia</taxon>
        <taxon>Trichinellida</taxon>
        <taxon>Trichuridae</taxon>
        <taxon>Trichuris</taxon>
    </lineage>
</organism>
<accession>A0A085MPZ8</accession>
<feature type="non-terminal residue" evidence="1">
    <location>
        <position position="1"/>
    </location>
</feature>
<dbReference type="EMBL" id="KL368234">
    <property type="protein sequence ID" value="KFD59294.1"/>
    <property type="molecule type" value="Genomic_DNA"/>
</dbReference>